<evidence type="ECO:0000313" key="1">
    <source>
        <dbReference type="EMBL" id="KAH7990616.1"/>
    </source>
</evidence>
<dbReference type="EMBL" id="CM037629">
    <property type="protein sequence ID" value="KAH7990616.1"/>
    <property type="molecule type" value="Genomic_DNA"/>
</dbReference>
<comment type="caution">
    <text evidence="1">The sequence shown here is derived from an EMBL/GenBank/DDBJ whole genome shotgun (WGS) entry which is preliminary data.</text>
</comment>
<name>A0ACB8EEU1_9SAUR</name>
<protein>
    <submittedName>
        <fullName evidence="1">Uncharacterized protein</fullName>
    </submittedName>
</protein>
<accession>A0ACB8EEU1</accession>
<organism evidence="1 2">
    <name type="scientific">Sphaerodactylus townsendi</name>
    <dbReference type="NCBI Taxonomy" id="933632"/>
    <lineage>
        <taxon>Eukaryota</taxon>
        <taxon>Metazoa</taxon>
        <taxon>Chordata</taxon>
        <taxon>Craniata</taxon>
        <taxon>Vertebrata</taxon>
        <taxon>Euteleostomi</taxon>
        <taxon>Lepidosauria</taxon>
        <taxon>Squamata</taxon>
        <taxon>Bifurcata</taxon>
        <taxon>Gekkota</taxon>
        <taxon>Sphaerodactylidae</taxon>
        <taxon>Sphaerodactylus</taxon>
    </lineage>
</organism>
<reference evidence="1" key="1">
    <citation type="submission" date="2021-08" db="EMBL/GenBank/DDBJ databases">
        <title>The first chromosome-level gecko genome reveals the dynamic sex chromosomes of Neotropical dwarf geckos (Sphaerodactylidae: Sphaerodactylus).</title>
        <authorList>
            <person name="Pinto B.J."/>
            <person name="Keating S.E."/>
            <person name="Gamble T."/>
        </authorList>
    </citation>
    <scope>NUCLEOTIDE SEQUENCE</scope>
    <source>
        <strain evidence="1">TG3544</strain>
    </source>
</reference>
<sequence length="296" mass="32043">MEPEAISPGTASGETSECESAEEKVAGTDNCSASEDHDKNTDHVGCGTPDSKEKNAASYVKLQSLQTLDQLLMGRKYTTFQMSPLSVPASLGCSDSSANQGDFGRSSDGSAADMDCLVCFNRYSCSRPPKVLACHHVFCAVCLKLMLRNEDNAWRIICPVCRKVTTVFGGLICGLPNKVGIGHLADPGPNAEMHFSPDALSGTLVIHSTFSISQGEEHSNRVAAKRLLFLILLLMSVMLFVLPFLYGGLLTWTLCFAVILGLIVAGTGDMKELHGNHRARLPENEEPSWQQEMKRS</sequence>
<keyword evidence="2" id="KW-1185">Reference proteome</keyword>
<gene>
    <name evidence="1" type="ORF">K3G42_009323</name>
</gene>
<dbReference type="Proteomes" id="UP000827872">
    <property type="component" value="Linkage Group LG16"/>
</dbReference>
<evidence type="ECO:0000313" key="2">
    <source>
        <dbReference type="Proteomes" id="UP000827872"/>
    </source>
</evidence>
<proteinExistence type="predicted"/>